<protein>
    <submittedName>
        <fullName evidence="1">Uncharacterized protein</fullName>
    </submittedName>
</protein>
<gene>
    <name evidence="1" type="ORF">Klosneuvirus_1_336</name>
</gene>
<accession>A0A1V0SID0</accession>
<proteinExistence type="predicted"/>
<name>A0A1V0SID0_9VIRU</name>
<sequence length="421" mass="50097">MSLLVLPLELQLPIFEWSDNLHLKGVCQNFKTIFDTNLYNMADNILYSNIKQSKISKLPANILKNIVDDNKLITNLLLKIIPPSNLRTNRFVHYFVNPDFGTDEGTKIGLIKKYTGYDTYNYKFYTGNNDMYYYPIISQKDFQLDPIKINDIEKVFDKLVQADDFDTILKIIKKYTALEEQPCKEKFYDKLKLLCAFHNNFKLYLKIIDSSDMFRDGGFWFPILISYQEIELLHFIKHQNLEAVKHINPKIKCNSIDILTNAVKLHANDIFDHYFKFDSLNLTNIIELINCSIKYNNLHTFKKIILTPYIFNKLSMTTCFALNSGIFIQKNYKQMSYFEAINSSCQYYDEFKEFMKILLNSHLHRSLVKTTQEYKEYIQTYIIEKQTKKEIYKCINKQNQNKIKHQCHDYNNHKKLKYKHQ</sequence>
<evidence type="ECO:0000313" key="1">
    <source>
        <dbReference type="EMBL" id="ARF11479.1"/>
    </source>
</evidence>
<reference evidence="1" key="1">
    <citation type="journal article" date="2017" name="Science">
        <title>Giant viruses with an expanded complement of translation system components.</title>
        <authorList>
            <person name="Schulz F."/>
            <person name="Yutin N."/>
            <person name="Ivanova N.N."/>
            <person name="Ortega D.R."/>
            <person name="Lee T.K."/>
            <person name="Vierheilig J."/>
            <person name="Daims H."/>
            <person name="Horn M."/>
            <person name="Wagner M."/>
            <person name="Jensen G.J."/>
            <person name="Kyrpides N.C."/>
            <person name="Koonin E.V."/>
            <person name="Woyke T."/>
        </authorList>
    </citation>
    <scope>NUCLEOTIDE SEQUENCE</scope>
    <source>
        <strain evidence="1">KNV1</strain>
    </source>
</reference>
<dbReference type="EMBL" id="KY684108">
    <property type="protein sequence ID" value="ARF11479.1"/>
    <property type="molecule type" value="Genomic_DNA"/>
</dbReference>
<organism evidence="1">
    <name type="scientific">Klosneuvirus KNV1</name>
    <dbReference type="NCBI Taxonomy" id="1977640"/>
    <lineage>
        <taxon>Viruses</taxon>
        <taxon>Varidnaviria</taxon>
        <taxon>Bamfordvirae</taxon>
        <taxon>Nucleocytoviricota</taxon>
        <taxon>Megaviricetes</taxon>
        <taxon>Imitervirales</taxon>
        <taxon>Mimiviridae</taxon>
        <taxon>Klosneuvirinae</taxon>
        <taxon>Klosneuvirus</taxon>
    </lineage>
</organism>